<keyword evidence="3" id="KW-0732">Signal</keyword>
<dbReference type="Proteomes" id="UP000189705">
    <property type="component" value="Unplaced"/>
</dbReference>
<keyword evidence="2" id="KW-1133">Transmembrane helix</keyword>
<feature type="transmembrane region" description="Helical" evidence="2">
    <location>
        <begin position="160"/>
        <end position="179"/>
    </location>
</feature>
<name>A0A1U8DN13_ALLSI</name>
<organism evidence="4 5">
    <name type="scientific">Alligator sinensis</name>
    <name type="common">Chinese alligator</name>
    <dbReference type="NCBI Taxonomy" id="38654"/>
    <lineage>
        <taxon>Eukaryota</taxon>
        <taxon>Metazoa</taxon>
        <taxon>Chordata</taxon>
        <taxon>Craniata</taxon>
        <taxon>Vertebrata</taxon>
        <taxon>Euteleostomi</taxon>
        <taxon>Archelosauria</taxon>
        <taxon>Archosauria</taxon>
        <taxon>Crocodylia</taxon>
        <taxon>Alligatoridae</taxon>
        <taxon>Alligatorinae</taxon>
        <taxon>Alligator</taxon>
    </lineage>
</organism>
<evidence type="ECO:0000256" key="3">
    <source>
        <dbReference type="SAM" id="SignalP"/>
    </source>
</evidence>
<evidence type="ECO:0000256" key="1">
    <source>
        <dbReference type="SAM" id="MobiDB-lite"/>
    </source>
</evidence>
<feature type="region of interest" description="Disordered" evidence="1">
    <location>
        <begin position="218"/>
        <end position="239"/>
    </location>
</feature>
<sequence length="239" mass="25339">MIVAVYLVLGAVTLASTSTTPTPNLCQRQDQPPGVPAWYCIMPEGGATRVPLDTPSCIVIVRAWLVGTSYPKNVLVWRPEGSVSHGLSNFTLGDGAFTVQGMVKQLCGHYEIRCSLDNSLLANITLVLPEPTSLPPTVHGSGSPHSIIPGDQGAGSFPRWSIVLIGLGILVAVAGYLLCRREHLCWSHKKQSSVDGQTTHNPGDTQMLVTTNEHTLANGHLQTDQHSVTNGFLGGGDGA</sequence>
<reference evidence="5" key="1">
    <citation type="submission" date="2025-08" db="UniProtKB">
        <authorList>
            <consortium name="RefSeq"/>
        </authorList>
    </citation>
    <scope>IDENTIFICATION</scope>
</reference>
<keyword evidence="2" id="KW-0472">Membrane</keyword>
<dbReference type="KEGG" id="asn:106723014"/>
<feature type="chain" id="PRO_5010559764" evidence="3">
    <location>
        <begin position="20"/>
        <end position="239"/>
    </location>
</feature>
<feature type="compositionally biased region" description="Polar residues" evidence="1">
    <location>
        <begin position="218"/>
        <end position="230"/>
    </location>
</feature>
<evidence type="ECO:0000313" key="4">
    <source>
        <dbReference type="Proteomes" id="UP000189705"/>
    </source>
</evidence>
<accession>A0A1U8DN13</accession>
<evidence type="ECO:0000313" key="5">
    <source>
        <dbReference type="RefSeq" id="XP_014381711.1"/>
    </source>
</evidence>
<dbReference type="AlphaFoldDB" id="A0A1U8DN13"/>
<keyword evidence="2" id="KW-0812">Transmembrane</keyword>
<dbReference type="RefSeq" id="XP_014381711.1">
    <property type="nucleotide sequence ID" value="XM_014526225.2"/>
</dbReference>
<protein>
    <submittedName>
        <fullName evidence="5">Uncharacterized protein LOC106723014 isoform X1</fullName>
    </submittedName>
</protein>
<dbReference type="GeneID" id="106723014"/>
<proteinExistence type="predicted"/>
<keyword evidence="4" id="KW-1185">Reference proteome</keyword>
<feature type="signal peptide" evidence="3">
    <location>
        <begin position="1"/>
        <end position="19"/>
    </location>
</feature>
<dbReference type="InParanoid" id="A0A1U8DN13"/>
<evidence type="ECO:0000256" key="2">
    <source>
        <dbReference type="SAM" id="Phobius"/>
    </source>
</evidence>
<gene>
    <name evidence="5" type="primary">LOC106723014</name>
</gene>